<sequence length="115" mass="13093">MATHSENPLIDTARLEAVLTEFARARDWDSFHNPRNLLLALTGEVGELAEIFQWKTDAEAEAIMATPEAEHVRQEVADVFLYLMRIAMVLGIDLDAAVRNKIEMNARKYPPKQRD</sequence>
<dbReference type="SUPFAM" id="SSF101386">
    <property type="entry name" value="all-alpha NTP pyrophosphatases"/>
    <property type="match status" value="1"/>
</dbReference>
<gene>
    <name evidence="1" type="ORF">ABVT11_11585</name>
</gene>
<dbReference type="InterPro" id="IPR025984">
    <property type="entry name" value="DCTPP"/>
</dbReference>
<evidence type="ECO:0000313" key="1">
    <source>
        <dbReference type="EMBL" id="MET1490467.1"/>
    </source>
</evidence>
<dbReference type="EMBL" id="JBEWLZ010000005">
    <property type="protein sequence ID" value="MET1490467.1"/>
    <property type="molecule type" value="Genomic_DNA"/>
</dbReference>
<dbReference type="PANTHER" id="PTHR14552:SF21">
    <property type="entry name" value="DCTP PYROPHOSPHATASE 1"/>
    <property type="match status" value="1"/>
</dbReference>
<evidence type="ECO:0000313" key="2">
    <source>
        <dbReference type="Proteomes" id="UP001548590"/>
    </source>
</evidence>
<organism evidence="1 2">
    <name type="scientific">Uliginosibacterium paludis</name>
    <dbReference type="NCBI Taxonomy" id="1615952"/>
    <lineage>
        <taxon>Bacteria</taxon>
        <taxon>Pseudomonadati</taxon>
        <taxon>Pseudomonadota</taxon>
        <taxon>Betaproteobacteria</taxon>
        <taxon>Rhodocyclales</taxon>
        <taxon>Zoogloeaceae</taxon>
        <taxon>Uliginosibacterium</taxon>
    </lineage>
</organism>
<reference evidence="1 2" key="1">
    <citation type="submission" date="2024-07" db="EMBL/GenBank/DDBJ databases">
        <title>Uliginosibacterium paludis KCTC:42655.</title>
        <authorList>
            <person name="Kim M.K."/>
        </authorList>
    </citation>
    <scope>NUCLEOTIDE SEQUENCE [LARGE SCALE GENOMIC DNA]</scope>
    <source>
        <strain evidence="1 2">KCTC 42655</strain>
    </source>
</reference>
<keyword evidence="2" id="KW-1185">Reference proteome</keyword>
<name>A0ABV2CRR2_9RHOO</name>
<dbReference type="Proteomes" id="UP001548590">
    <property type="component" value="Unassembled WGS sequence"/>
</dbReference>
<dbReference type="PIRSF" id="PIRSF029826">
    <property type="entry name" value="UCP029826_pph"/>
    <property type="match status" value="1"/>
</dbReference>
<accession>A0ABV2CRR2</accession>
<proteinExistence type="predicted"/>
<dbReference type="PANTHER" id="PTHR14552">
    <property type="match status" value="1"/>
</dbReference>
<dbReference type="Pfam" id="PF12643">
    <property type="entry name" value="MazG-like"/>
    <property type="match status" value="1"/>
</dbReference>
<comment type="caution">
    <text evidence="1">The sequence shown here is derived from an EMBL/GenBank/DDBJ whole genome shotgun (WGS) entry which is preliminary data.</text>
</comment>
<dbReference type="CDD" id="cd11537">
    <property type="entry name" value="NTP-PPase_RS21-C6_like"/>
    <property type="match status" value="1"/>
</dbReference>
<protein>
    <submittedName>
        <fullName evidence="1">Nucleotide pyrophosphohydrolase</fullName>
    </submittedName>
</protein>
<dbReference type="RefSeq" id="WP_345928945.1">
    <property type="nucleotide sequence ID" value="NZ_JBDIVF010000008.1"/>
</dbReference>
<dbReference type="Gene3D" id="1.10.287.1080">
    <property type="entry name" value="MazG-like"/>
    <property type="match status" value="1"/>
</dbReference>